<protein>
    <submittedName>
        <fullName evidence="1">Uncharacterized protein</fullName>
    </submittedName>
</protein>
<proteinExistence type="predicted"/>
<name>A0A2K3NVV4_TRIPR</name>
<gene>
    <name evidence="1" type="ORF">L195_g003663</name>
</gene>
<dbReference type="EMBL" id="ASHM01001730">
    <property type="protein sequence ID" value="PNY07176.1"/>
    <property type="molecule type" value="Genomic_DNA"/>
</dbReference>
<comment type="caution">
    <text evidence="1">The sequence shown here is derived from an EMBL/GenBank/DDBJ whole genome shotgun (WGS) entry which is preliminary data.</text>
</comment>
<reference evidence="1 2" key="1">
    <citation type="journal article" date="2014" name="Am. J. Bot.">
        <title>Genome assembly and annotation for red clover (Trifolium pratense; Fabaceae).</title>
        <authorList>
            <person name="Istvanek J."/>
            <person name="Jaros M."/>
            <person name="Krenek A."/>
            <person name="Repkova J."/>
        </authorList>
    </citation>
    <scope>NUCLEOTIDE SEQUENCE [LARGE SCALE GENOMIC DNA]</scope>
    <source>
        <strain evidence="2">cv. Tatra</strain>
        <tissue evidence="1">Young leaves</tissue>
    </source>
</reference>
<evidence type="ECO:0000313" key="1">
    <source>
        <dbReference type="EMBL" id="PNY07176.1"/>
    </source>
</evidence>
<evidence type="ECO:0000313" key="2">
    <source>
        <dbReference type="Proteomes" id="UP000236291"/>
    </source>
</evidence>
<reference evidence="1 2" key="2">
    <citation type="journal article" date="2017" name="Front. Plant Sci.">
        <title>Gene Classification and Mining of Molecular Markers Useful in Red Clover (Trifolium pratense) Breeding.</title>
        <authorList>
            <person name="Istvanek J."/>
            <person name="Dluhosova J."/>
            <person name="Dluhos P."/>
            <person name="Patkova L."/>
            <person name="Nedelnik J."/>
            <person name="Repkova J."/>
        </authorList>
    </citation>
    <scope>NUCLEOTIDE SEQUENCE [LARGE SCALE GENOMIC DNA]</scope>
    <source>
        <strain evidence="2">cv. Tatra</strain>
        <tissue evidence="1">Young leaves</tissue>
    </source>
</reference>
<dbReference type="AlphaFoldDB" id="A0A2K3NVV4"/>
<organism evidence="1 2">
    <name type="scientific">Trifolium pratense</name>
    <name type="common">Red clover</name>
    <dbReference type="NCBI Taxonomy" id="57577"/>
    <lineage>
        <taxon>Eukaryota</taxon>
        <taxon>Viridiplantae</taxon>
        <taxon>Streptophyta</taxon>
        <taxon>Embryophyta</taxon>
        <taxon>Tracheophyta</taxon>
        <taxon>Spermatophyta</taxon>
        <taxon>Magnoliopsida</taxon>
        <taxon>eudicotyledons</taxon>
        <taxon>Gunneridae</taxon>
        <taxon>Pentapetalae</taxon>
        <taxon>rosids</taxon>
        <taxon>fabids</taxon>
        <taxon>Fabales</taxon>
        <taxon>Fabaceae</taxon>
        <taxon>Papilionoideae</taxon>
        <taxon>50 kb inversion clade</taxon>
        <taxon>NPAAA clade</taxon>
        <taxon>Hologalegina</taxon>
        <taxon>IRL clade</taxon>
        <taxon>Trifolieae</taxon>
        <taxon>Trifolium</taxon>
    </lineage>
</organism>
<accession>A0A2K3NVV4</accession>
<dbReference type="Proteomes" id="UP000236291">
    <property type="component" value="Unassembled WGS sequence"/>
</dbReference>
<sequence>MTVGAFDNSVHQTGGVIELDIGSVPQDSATFLIDLLPSSLVRSRFNYLFSVQLAASLHLYLDLRQMIQILRMKRPSGSGETGHVAL</sequence>